<evidence type="ECO:0000313" key="2">
    <source>
        <dbReference type="EMBL" id="KAJ1132296.1"/>
    </source>
</evidence>
<protein>
    <submittedName>
        <fullName evidence="2">Uncharacterized protein</fullName>
    </submittedName>
</protein>
<sequence>MPRSRPRCWQHPGYSHRSHLPRVGGMEARRLVLVLGAGSARSLLEQQSRMERRAGAQRLAALKDNLTGHSENRGKMKVTHLQATSAVRGATCAQPYKVRWQSSRALTNERPLRGQVARHPHSSHEFTWKE</sequence>
<dbReference type="Proteomes" id="UP001066276">
    <property type="component" value="Chromosome 7"/>
</dbReference>
<gene>
    <name evidence="2" type="ORF">NDU88_010622</name>
</gene>
<feature type="region of interest" description="Disordered" evidence="1">
    <location>
        <begin position="107"/>
        <end position="130"/>
    </location>
</feature>
<reference evidence="2" key="1">
    <citation type="journal article" date="2022" name="bioRxiv">
        <title>Sequencing and chromosome-scale assembly of the giantPleurodeles waltlgenome.</title>
        <authorList>
            <person name="Brown T."/>
            <person name="Elewa A."/>
            <person name="Iarovenko S."/>
            <person name="Subramanian E."/>
            <person name="Araus A.J."/>
            <person name="Petzold A."/>
            <person name="Susuki M."/>
            <person name="Suzuki K.-i.T."/>
            <person name="Hayashi T."/>
            <person name="Toyoda A."/>
            <person name="Oliveira C."/>
            <person name="Osipova E."/>
            <person name="Leigh N.D."/>
            <person name="Simon A."/>
            <person name="Yun M.H."/>
        </authorList>
    </citation>
    <scope>NUCLEOTIDE SEQUENCE</scope>
    <source>
        <strain evidence="2">20211129_DDA</strain>
        <tissue evidence="2">Liver</tissue>
    </source>
</reference>
<name>A0AAV7PYG4_PLEWA</name>
<evidence type="ECO:0000256" key="1">
    <source>
        <dbReference type="SAM" id="MobiDB-lite"/>
    </source>
</evidence>
<accession>A0AAV7PYG4</accession>
<organism evidence="2 3">
    <name type="scientific">Pleurodeles waltl</name>
    <name type="common">Iberian ribbed newt</name>
    <dbReference type="NCBI Taxonomy" id="8319"/>
    <lineage>
        <taxon>Eukaryota</taxon>
        <taxon>Metazoa</taxon>
        <taxon>Chordata</taxon>
        <taxon>Craniata</taxon>
        <taxon>Vertebrata</taxon>
        <taxon>Euteleostomi</taxon>
        <taxon>Amphibia</taxon>
        <taxon>Batrachia</taxon>
        <taxon>Caudata</taxon>
        <taxon>Salamandroidea</taxon>
        <taxon>Salamandridae</taxon>
        <taxon>Pleurodelinae</taxon>
        <taxon>Pleurodeles</taxon>
    </lineage>
</organism>
<proteinExistence type="predicted"/>
<keyword evidence="3" id="KW-1185">Reference proteome</keyword>
<evidence type="ECO:0000313" key="3">
    <source>
        <dbReference type="Proteomes" id="UP001066276"/>
    </source>
</evidence>
<comment type="caution">
    <text evidence="2">The sequence shown here is derived from an EMBL/GenBank/DDBJ whole genome shotgun (WGS) entry which is preliminary data.</text>
</comment>
<dbReference type="EMBL" id="JANPWB010000011">
    <property type="protein sequence ID" value="KAJ1132296.1"/>
    <property type="molecule type" value="Genomic_DNA"/>
</dbReference>
<dbReference type="AlphaFoldDB" id="A0AAV7PYG4"/>